<dbReference type="GO" id="GO:0030288">
    <property type="term" value="C:outer membrane-bounded periplasmic space"/>
    <property type="evidence" value="ECO:0007669"/>
    <property type="project" value="TreeGrafter"/>
</dbReference>
<feature type="compositionally biased region" description="Pro residues" evidence="2">
    <location>
        <begin position="196"/>
        <end position="209"/>
    </location>
</feature>
<reference evidence="5" key="1">
    <citation type="submission" date="2020-01" db="EMBL/GenBank/DDBJ databases">
        <authorList>
            <person name="Rat A."/>
        </authorList>
    </citation>
    <scope>NUCLEOTIDE SEQUENCE</scope>
    <source>
        <strain evidence="5">LMG 28251</strain>
    </source>
</reference>
<evidence type="ECO:0000256" key="3">
    <source>
        <dbReference type="SAM" id="SignalP"/>
    </source>
</evidence>
<dbReference type="RefSeq" id="WP_211875323.1">
    <property type="nucleotide sequence ID" value="NZ_JAAEDH010000018.1"/>
</dbReference>
<evidence type="ECO:0000313" key="5">
    <source>
        <dbReference type="EMBL" id="MBR0656462.1"/>
    </source>
</evidence>
<dbReference type="Proteomes" id="UP001196068">
    <property type="component" value="Unassembled WGS sequence"/>
</dbReference>
<feature type="region of interest" description="Disordered" evidence="2">
    <location>
        <begin position="294"/>
        <end position="326"/>
    </location>
</feature>
<dbReference type="PANTHER" id="PTHR36504:SF1">
    <property type="entry name" value="LIPOPOLYSACCHARIDE EXPORT SYSTEM PROTEIN LPTA"/>
    <property type="match status" value="1"/>
</dbReference>
<dbReference type="EMBL" id="JAAEDH010000018">
    <property type="protein sequence ID" value="MBR0656462.1"/>
    <property type="molecule type" value="Genomic_DNA"/>
</dbReference>
<protein>
    <recommendedName>
        <fullName evidence="4">Organic solvent tolerance-like N-terminal domain-containing protein</fullName>
    </recommendedName>
</protein>
<dbReference type="PANTHER" id="PTHR36504">
    <property type="entry name" value="LIPOPOLYSACCHARIDE EXPORT SYSTEM PROTEIN LPTA"/>
    <property type="match status" value="1"/>
</dbReference>
<feature type="domain" description="Organic solvent tolerance-like N-terminal" evidence="4">
    <location>
        <begin position="174"/>
        <end position="276"/>
    </location>
</feature>
<sequence>MRHFALLALLLPGLAQAQGLDMTRGGPVDVTAEDGIEWRQQEQLVIARGNARAVRDGVTIEADRLIARYRPRAAPAGAAPAAAAPAARTGDPTSGASEIWRFEAEGNVRIHTATDRANGDRAVYDIDQAVMVLTGRDLWLTATDNRVTARDTLEYWPQRRMAVARGGAVVDAPENRRIRGDTLVAFFLEEGAAGAPPRPTPTPPTPGTPGQPQTGRIERVEAYGNVEVRTMVEVVRGDRAVYSPVTSLARVLGNVRITRGENQLNGNEAIVNLATGVARLVSTPGARVQGLIVPQTEDAATPPGGTPPPGGARPPANQARPPERRP</sequence>
<dbReference type="Gene3D" id="2.60.450.10">
    <property type="entry name" value="Lipopolysaccharide (LPS) transport protein A like domain"/>
    <property type="match status" value="2"/>
</dbReference>
<feature type="signal peptide" evidence="3">
    <location>
        <begin position="1"/>
        <end position="17"/>
    </location>
</feature>
<accession>A0AAF1JY46</accession>
<dbReference type="GO" id="GO:0017089">
    <property type="term" value="F:glycolipid transfer activity"/>
    <property type="evidence" value="ECO:0007669"/>
    <property type="project" value="TreeGrafter"/>
</dbReference>
<keyword evidence="6" id="KW-1185">Reference proteome</keyword>
<dbReference type="Pfam" id="PF03968">
    <property type="entry name" value="LptD_N"/>
    <property type="match status" value="2"/>
</dbReference>
<comment type="caution">
    <text evidence="5">The sequence shown here is derived from an EMBL/GenBank/DDBJ whole genome shotgun (WGS) entry which is preliminary data.</text>
</comment>
<feature type="chain" id="PRO_5042235047" description="Organic solvent tolerance-like N-terminal domain-containing protein" evidence="3">
    <location>
        <begin position="18"/>
        <end position="326"/>
    </location>
</feature>
<proteinExistence type="predicted"/>
<evidence type="ECO:0000256" key="1">
    <source>
        <dbReference type="ARBA" id="ARBA00022729"/>
    </source>
</evidence>
<dbReference type="GO" id="GO:0015920">
    <property type="term" value="P:lipopolysaccharide transport"/>
    <property type="evidence" value="ECO:0007669"/>
    <property type="project" value="TreeGrafter"/>
</dbReference>
<dbReference type="AlphaFoldDB" id="A0AAF1JY46"/>
<evidence type="ECO:0000313" key="6">
    <source>
        <dbReference type="Proteomes" id="UP001196068"/>
    </source>
</evidence>
<evidence type="ECO:0000256" key="2">
    <source>
        <dbReference type="SAM" id="MobiDB-lite"/>
    </source>
</evidence>
<feature type="region of interest" description="Disordered" evidence="2">
    <location>
        <begin position="192"/>
        <end position="217"/>
    </location>
</feature>
<feature type="domain" description="Organic solvent tolerance-like N-terminal" evidence="4">
    <location>
        <begin position="36"/>
        <end position="149"/>
    </location>
</feature>
<dbReference type="InterPro" id="IPR005653">
    <property type="entry name" value="OstA-like_N"/>
</dbReference>
<dbReference type="GO" id="GO:0009279">
    <property type="term" value="C:cell outer membrane"/>
    <property type="evidence" value="ECO:0007669"/>
    <property type="project" value="TreeGrafter"/>
</dbReference>
<reference evidence="5" key="2">
    <citation type="journal article" date="2021" name="Syst. Appl. Microbiol.">
        <title>Roseomonas hellenica sp. nov., isolated from roots of wild-growing Alkanna tinctoria.</title>
        <authorList>
            <person name="Rat A."/>
            <person name="Naranjo H.D."/>
            <person name="Lebbe L."/>
            <person name="Cnockaert M."/>
            <person name="Krigas N."/>
            <person name="Grigoriadou K."/>
            <person name="Maloupa E."/>
            <person name="Willems A."/>
        </authorList>
    </citation>
    <scope>NUCLEOTIDE SEQUENCE</scope>
    <source>
        <strain evidence="5">LMG 28251</strain>
    </source>
</reference>
<keyword evidence="1 3" id="KW-0732">Signal</keyword>
<evidence type="ECO:0000259" key="4">
    <source>
        <dbReference type="Pfam" id="PF03968"/>
    </source>
</evidence>
<gene>
    <name evidence="5" type="ORF">GXW79_15380</name>
</gene>
<organism evidence="5 6">
    <name type="scientific">Plastoroseomonas arctica</name>
    <dbReference type="NCBI Taxonomy" id="1509237"/>
    <lineage>
        <taxon>Bacteria</taxon>
        <taxon>Pseudomonadati</taxon>
        <taxon>Pseudomonadota</taxon>
        <taxon>Alphaproteobacteria</taxon>
        <taxon>Acetobacterales</taxon>
        <taxon>Acetobacteraceae</taxon>
        <taxon>Plastoroseomonas</taxon>
    </lineage>
</organism>
<dbReference type="InterPro" id="IPR052037">
    <property type="entry name" value="LPS_export_LptA"/>
</dbReference>
<name>A0AAF1JY46_9PROT</name>